<name>A0A9X4AVL8_9BACT</name>
<dbReference type="SUPFAM" id="SSF53597">
    <property type="entry name" value="Dihydrofolate reductase-like"/>
    <property type="match status" value="1"/>
</dbReference>
<evidence type="ECO:0000259" key="2">
    <source>
        <dbReference type="Pfam" id="PF01872"/>
    </source>
</evidence>
<organism evidence="3 4">
    <name type="scientific">Polyangium jinanense</name>
    <dbReference type="NCBI Taxonomy" id="2829994"/>
    <lineage>
        <taxon>Bacteria</taxon>
        <taxon>Pseudomonadati</taxon>
        <taxon>Myxococcota</taxon>
        <taxon>Polyangia</taxon>
        <taxon>Polyangiales</taxon>
        <taxon>Polyangiaceae</taxon>
        <taxon>Polyangium</taxon>
    </lineage>
</organism>
<keyword evidence="4" id="KW-1185">Reference proteome</keyword>
<dbReference type="Gene3D" id="3.40.430.10">
    <property type="entry name" value="Dihydrofolate Reductase, subunit A"/>
    <property type="match status" value="1"/>
</dbReference>
<evidence type="ECO:0000313" key="4">
    <source>
        <dbReference type="Proteomes" id="UP001151081"/>
    </source>
</evidence>
<reference evidence="3 4" key="1">
    <citation type="submission" date="2021-04" db="EMBL/GenBank/DDBJ databases">
        <title>Genome analysis of Polyangium sp.</title>
        <authorList>
            <person name="Li Y."/>
            <person name="Wang J."/>
        </authorList>
    </citation>
    <scope>NUCLEOTIDE SEQUENCE [LARGE SCALE GENOMIC DNA]</scope>
    <source>
        <strain evidence="3 4">SDU14</strain>
    </source>
</reference>
<gene>
    <name evidence="3" type="ORF">KEG57_38385</name>
</gene>
<dbReference type="GO" id="GO:0008703">
    <property type="term" value="F:5-amino-6-(5-phosphoribosylamino)uracil reductase activity"/>
    <property type="evidence" value="ECO:0007669"/>
    <property type="project" value="InterPro"/>
</dbReference>
<dbReference type="EMBL" id="JAGTJJ010000038">
    <property type="protein sequence ID" value="MDC3986408.1"/>
    <property type="molecule type" value="Genomic_DNA"/>
</dbReference>
<evidence type="ECO:0000313" key="3">
    <source>
        <dbReference type="EMBL" id="MDC3986408.1"/>
    </source>
</evidence>
<comment type="caution">
    <text evidence="3">The sequence shown here is derived from an EMBL/GenBank/DDBJ whole genome shotgun (WGS) entry which is preliminary data.</text>
</comment>
<dbReference type="InterPro" id="IPR050765">
    <property type="entry name" value="Riboflavin_Biosynth_HTPR"/>
</dbReference>
<proteinExistence type="predicted"/>
<dbReference type="Pfam" id="PF01872">
    <property type="entry name" value="RibD_C"/>
    <property type="match status" value="1"/>
</dbReference>
<dbReference type="Proteomes" id="UP001151081">
    <property type="component" value="Unassembled WGS sequence"/>
</dbReference>
<dbReference type="PANTHER" id="PTHR38011:SF11">
    <property type="entry name" value="2,5-DIAMINO-6-RIBOSYLAMINO-4(3H)-PYRIMIDINONE 5'-PHOSPHATE REDUCTASE"/>
    <property type="match status" value="1"/>
</dbReference>
<dbReference type="AlphaFoldDB" id="A0A9X4AVL8"/>
<dbReference type="InterPro" id="IPR024072">
    <property type="entry name" value="DHFR-like_dom_sf"/>
</dbReference>
<feature type="domain" description="Bacterial bifunctional deaminase-reductase C-terminal" evidence="2">
    <location>
        <begin position="33"/>
        <end position="212"/>
    </location>
</feature>
<evidence type="ECO:0000256" key="1">
    <source>
        <dbReference type="SAM" id="MobiDB-lite"/>
    </source>
</evidence>
<dbReference type="GO" id="GO:0009231">
    <property type="term" value="P:riboflavin biosynthetic process"/>
    <property type="evidence" value="ECO:0007669"/>
    <property type="project" value="InterPro"/>
</dbReference>
<dbReference type="InterPro" id="IPR002734">
    <property type="entry name" value="RibDG_C"/>
</dbReference>
<accession>A0A9X4AVL8</accession>
<dbReference type="PANTHER" id="PTHR38011">
    <property type="entry name" value="DIHYDROFOLATE REDUCTASE FAMILY PROTEIN (AFU_ORTHOLOGUE AFUA_8G06820)"/>
    <property type="match status" value="1"/>
</dbReference>
<sequence>MGGVLLRRSLRQREAHDPRASTPNTSEQRTRMRKLIYYIATTLDGFIAGPDGQSDFFPIDPDLMAAMNAEQPETVPTRLRAAAGLTDAENLRFDTTLMGRGTYELALKEGITSPYAHLQQYVFSRTLTTTDPHVEIVSGDPVAFIRQLKQQPGMDIWLCGGGQLAGHLRREIDELMIKRYPVVIGAGIPVFAGQFDPVGFTLIGTRTFPSGATVTTYMRT</sequence>
<feature type="region of interest" description="Disordered" evidence="1">
    <location>
        <begin position="1"/>
        <end position="28"/>
    </location>
</feature>
<protein>
    <submittedName>
        <fullName evidence="3">Dihydrofolate reductase</fullName>
    </submittedName>
</protein>